<keyword evidence="1" id="KW-0472">Membrane</keyword>
<sequence length="169" mass="18861">MFLLSQVLVTVAVLLDLASFQFMKRQQVLLALSLSTALTAIHFYLLDAMAGALLMAVASLRYLVFIKSQSKRLLIGFLLLNTVPPLVHLNANYELYAVFGSILLTLGAFIREQVAFRCVMMLGTVCWLIHNCYVGSPMAIVLESTFLVSNLIGLGRIYMKRKTNKLKVE</sequence>
<dbReference type="Proteomes" id="UP001304419">
    <property type="component" value="Chromosome 1"/>
</dbReference>
<evidence type="ECO:0000313" key="5">
    <source>
        <dbReference type="Proteomes" id="UP001304419"/>
    </source>
</evidence>
<dbReference type="Proteomes" id="UP000646877">
    <property type="component" value="Unassembled WGS sequence"/>
</dbReference>
<dbReference type="AlphaFoldDB" id="A0A8I2GZ74"/>
<feature type="transmembrane region" description="Helical" evidence="1">
    <location>
        <begin position="114"/>
        <end position="130"/>
    </location>
</feature>
<feature type="transmembrane region" description="Helical" evidence="1">
    <location>
        <begin position="93"/>
        <end position="109"/>
    </location>
</feature>
<dbReference type="EMBL" id="CP137578">
    <property type="protein sequence ID" value="WOX27020.1"/>
    <property type="molecule type" value="Genomic_DNA"/>
</dbReference>
<name>A0A8I2GZ74_9GAMM</name>
<dbReference type="EMBL" id="WEIA01000001">
    <property type="protein sequence ID" value="NLR20398.1"/>
    <property type="molecule type" value="Genomic_DNA"/>
</dbReference>
<evidence type="ECO:0000256" key="1">
    <source>
        <dbReference type="SAM" id="Phobius"/>
    </source>
</evidence>
<protein>
    <submittedName>
        <fullName evidence="2">YgjV family protein</fullName>
    </submittedName>
</protein>
<organism evidence="2 4">
    <name type="scientific">Pseudoalteromonas maricaloris</name>
    <dbReference type="NCBI Taxonomy" id="184924"/>
    <lineage>
        <taxon>Bacteria</taxon>
        <taxon>Pseudomonadati</taxon>
        <taxon>Pseudomonadota</taxon>
        <taxon>Gammaproteobacteria</taxon>
        <taxon>Alteromonadales</taxon>
        <taxon>Pseudoalteromonadaceae</taxon>
        <taxon>Pseudoalteromonas</taxon>
    </lineage>
</organism>
<dbReference type="RefSeq" id="WP_193521490.1">
    <property type="nucleotide sequence ID" value="NZ_CBCSDF010000006.1"/>
</dbReference>
<reference evidence="2" key="1">
    <citation type="submission" date="2019-10" db="EMBL/GenBank/DDBJ databases">
        <authorList>
            <person name="Paulsen S."/>
        </authorList>
    </citation>
    <scope>NUCLEOTIDE SEQUENCE</scope>
    <source>
        <strain evidence="2">LMG 19692</strain>
    </source>
</reference>
<keyword evidence="1" id="KW-0812">Transmembrane</keyword>
<dbReference type="Pfam" id="PF10688">
    <property type="entry name" value="Imp-YgjV"/>
    <property type="match status" value="1"/>
</dbReference>
<accession>A0A8I2GZ74</accession>
<dbReference type="InterPro" id="IPR019629">
    <property type="entry name" value="Uncharacterised_HI1736/YgjV"/>
</dbReference>
<dbReference type="PIRSF" id="PIRSF011443">
    <property type="entry name" value="YgjV"/>
    <property type="match status" value="1"/>
</dbReference>
<gene>
    <name evidence="2" type="ORF">F9Y85_03480</name>
    <name evidence="3" type="ORF">R5H13_10085</name>
</gene>
<evidence type="ECO:0000313" key="4">
    <source>
        <dbReference type="Proteomes" id="UP000646877"/>
    </source>
</evidence>
<feature type="transmembrane region" description="Helical" evidence="1">
    <location>
        <begin position="136"/>
        <end position="159"/>
    </location>
</feature>
<reference evidence="3 5" key="2">
    <citation type="submission" date="2023-10" db="EMBL/GenBank/DDBJ databases">
        <title>To unveil natural product biosynthetic capacity in Pseudoalteromonas.</title>
        <authorList>
            <person name="Wang J."/>
        </authorList>
    </citation>
    <scope>NUCLEOTIDE SEQUENCE [LARGE SCALE GENOMIC DNA]</scope>
    <source>
        <strain evidence="3 5">DSM 15914</strain>
    </source>
</reference>
<evidence type="ECO:0000313" key="2">
    <source>
        <dbReference type="EMBL" id="NLR20398.1"/>
    </source>
</evidence>
<feature type="transmembrane region" description="Helical" evidence="1">
    <location>
        <begin position="44"/>
        <end position="64"/>
    </location>
</feature>
<proteinExistence type="predicted"/>
<feature type="transmembrane region" description="Helical" evidence="1">
    <location>
        <begin position="71"/>
        <end position="87"/>
    </location>
</feature>
<keyword evidence="5" id="KW-1185">Reference proteome</keyword>
<keyword evidence="1" id="KW-1133">Transmembrane helix</keyword>
<evidence type="ECO:0000313" key="3">
    <source>
        <dbReference type="EMBL" id="WOX27020.1"/>
    </source>
</evidence>
<dbReference type="InterPro" id="IPR026267">
    <property type="entry name" value="YgjV"/>
</dbReference>